<reference evidence="1 2" key="1">
    <citation type="journal article" date="2016" name="Int. J. Syst. Evol. Microbiol.">
        <title>Panacibacter ginsenosidivorans gen. nov., sp. nov., with ginsenoside converting activity isolated from soil of a ginseng field.</title>
        <authorList>
            <person name="Siddiqi M.Z."/>
            <person name="Muhammad Shafi S."/>
            <person name="Choi K.D."/>
            <person name="Im W.T."/>
        </authorList>
    </citation>
    <scope>NUCLEOTIDE SEQUENCE [LARGE SCALE GENOMIC DNA]</scope>
    <source>
        <strain evidence="1 2">Gsoil1550</strain>
    </source>
</reference>
<keyword evidence="2" id="KW-1185">Reference proteome</keyword>
<dbReference type="AlphaFoldDB" id="A0A5B8V6V1"/>
<dbReference type="Pfam" id="PF13585">
    <property type="entry name" value="CHU_C"/>
    <property type="match status" value="1"/>
</dbReference>
<dbReference type="KEGG" id="pgin:FRZ67_07555"/>
<name>A0A5B8V6V1_9BACT</name>
<evidence type="ECO:0000313" key="2">
    <source>
        <dbReference type="Proteomes" id="UP000321533"/>
    </source>
</evidence>
<accession>A0A5B8V6V1</accession>
<evidence type="ECO:0000313" key="1">
    <source>
        <dbReference type="EMBL" id="QEC67154.1"/>
    </source>
</evidence>
<dbReference type="InterPro" id="IPR026341">
    <property type="entry name" value="T9SS_type_B"/>
</dbReference>
<dbReference type="Proteomes" id="UP000321533">
    <property type="component" value="Chromosome"/>
</dbReference>
<proteinExistence type="predicted"/>
<sequence length="701" mass="79025">MHTKMQEFKKTLAFIILWMMVFIMPLQLQAQSCADEYFDIHFNTLTVQEPRSSIYTSENEILMAGNVHRYNSLLQDGWLTKFSSNGTVQWSRHYKTNVYNYVVLNTVIAVEDENFILAGNVGNVDTSFPITHLSQYAFLIKVNKYGNPIWSKILGKINVTSLTEPFSDVSGIEITKEGDYILAVNYLANKDYNVIVRTDKNGNTKWATIIQSTIQHATLGAPKIKQLKNGAIVSANFIGFADDAHPYQQQGYYFTSLNSETGALNWERFLLDTDTLSFTQKVFGEITGFTELPGGKLRFISSYADTKYFYGRETKKLFNYITDSLGFLSKVISYTNDSPPLYASSGTNIANTGNRVILMDNADTAFLMEVEPEGNIKWQKSYPGLGRSQETNALFSTEFGHYFFSFTQNGGSKFLQLIKTDPFGNGGCIGAPKNIKANDATTAFINRPIHLVYQQPSVQWNDFSLLSSADYFIKGEYGCKQLCCTDVTDTASKINLCNISSYILPNNDTIKNSGTYTIKFKTIKGCDSLVYYNVDFAFTPQLSLGADRCLGQKDTIILKTQEGYTNYVWDGLNTTENTFSVHEPGVYKVNVTNRCGFKEDTINVFKQCEFEIHMPNAFTPNGDNVNDIFRVPPQVNNLLVSFTVFNRWGQIVFRTSNISEGWNGMLKNYPAPSGTYVYYVVMKSIDGRKNISKSGYLTLVR</sequence>
<protein>
    <submittedName>
        <fullName evidence="1">Gliding motility-associated C-terminal domain-containing protein</fullName>
    </submittedName>
</protein>
<dbReference type="EMBL" id="CP042435">
    <property type="protein sequence ID" value="QEC67154.1"/>
    <property type="molecule type" value="Genomic_DNA"/>
</dbReference>
<dbReference type="PANTHER" id="PTHR42754:SF1">
    <property type="entry name" value="LIPOPROTEIN"/>
    <property type="match status" value="1"/>
</dbReference>
<gene>
    <name evidence="1" type="ORF">FRZ67_07555</name>
</gene>
<organism evidence="1 2">
    <name type="scientific">Panacibacter ginsenosidivorans</name>
    <dbReference type="NCBI Taxonomy" id="1813871"/>
    <lineage>
        <taxon>Bacteria</taxon>
        <taxon>Pseudomonadati</taxon>
        <taxon>Bacteroidota</taxon>
        <taxon>Chitinophagia</taxon>
        <taxon>Chitinophagales</taxon>
        <taxon>Chitinophagaceae</taxon>
        <taxon>Panacibacter</taxon>
    </lineage>
</organism>
<dbReference type="NCBIfam" id="TIGR04131">
    <property type="entry name" value="Bac_Flav_CTERM"/>
    <property type="match status" value="1"/>
</dbReference>
<dbReference type="PANTHER" id="PTHR42754">
    <property type="entry name" value="ENDOGLUCANASE"/>
    <property type="match status" value="1"/>
</dbReference>